<evidence type="ECO:0000313" key="2">
    <source>
        <dbReference type="Proteomes" id="UP000321863"/>
    </source>
</evidence>
<reference evidence="1 2" key="1">
    <citation type="submission" date="2019-07" db="EMBL/GenBank/DDBJ databases">
        <title>Whole genome shotgun sequence of Chryseobacterium hagamense NBRC 105253.</title>
        <authorList>
            <person name="Hosoyama A."/>
            <person name="Uohara A."/>
            <person name="Ohji S."/>
            <person name="Ichikawa N."/>
        </authorList>
    </citation>
    <scope>NUCLEOTIDE SEQUENCE [LARGE SCALE GENOMIC DNA]</scope>
    <source>
        <strain evidence="1 2">NBRC 105253</strain>
    </source>
</reference>
<evidence type="ECO:0000313" key="1">
    <source>
        <dbReference type="EMBL" id="GEN74765.1"/>
    </source>
</evidence>
<name>A0A511YHU0_9FLAO</name>
<accession>A0A511YHU0</accession>
<gene>
    <name evidence="1" type="ORF">CHA01nite_05050</name>
</gene>
<dbReference type="Proteomes" id="UP000321863">
    <property type="component" value="Unassembled WGS sequence"/>
</dbReference>
<proteinExistence type="predicted"/>
<organism evidence="1 2">
    <name type="scientific">Chryseobacterium hagamense</name>
    <dbReference type="NCBI Taxonomy" id="395935"/>
    <lineage>
        <taxon>Bacteria</taxon>
        <taxon>Pseudomonadati</taxon>
        <taxon>Bacteroidota</taxon>
        <taxon>Flavobacteriia</taxon>
        <taxon>Flavobacteriales</taxon>
        <taxon>Weeksellaceae</taxon>
        <taxon>Chryseobacterium group</taxon>
        <taxon>Chryseobacterium</taxon>
    </lineage>
</organism>
<comment type="caution">
    <text evidence="1">The sequence shown here is derived from an EMBL/GenBank/DDBJ whole genome shotgun (WGS) entry which is preliminary data.</text>
</comment>
<sequence length="249" mass="29525">MKVRFKKDLSNYKNLDDYLVVGFGLHESKTRFYLIADDNFAVGYAMPKHFDIIDAAADGYIRRDDLNSGREFYLEAEMNHSRKDLRNYLEINDPYENVSYFAEKKYPVSVDYDKSMLNEDNKLSRIEGALLFINRYLYEQFWDDTYREGLEFYKKDSLDNLLEKRISEPALIQVSHYKDELLKFIARAFGAGEQPIDKSEYYARTLSGLISTLFAKEIASVQKIESLYDMCFVTEYENRYYILSRYWVS</sequence>
<dbReference type="OrthoDB" id="1235169at2"/>
<dbReference type="AlphaFoldDB" id="A0A511YHU0"/>
<dbReference type="EMBL" id="BJYJ01000001">
    <property type="protein sequence ID" value="GEN74765.1"/>
    <property type="molecule type" value="Genomic_DNA"/>
</dbReference>
<keyword evidence="2" id="KW-1185">Reference proteome</keyword>
<protein>
    <submittedName>
        <fullName evidence="1">Uncharacterized protein</fullName>
    </submittedName>
</protein>